<protein>
    <submittedName>
        <fullName evidence="2">Uncharacterized protein</fullName>
    </submittedName>
</protein>
<reference evidence="2" key="1">
    <citation type="submission" date="2020-03" db="EMBL/GenBank/DDBJ databases">
        <title>The deep terrestrial virosphere.</title>
        <authorList>
            <person name="Holmfeldt K."/>
            <person name="Nilsson E."/>
            <person name="Simone D."/>
            <person name="Lopez-Fernandez M."/>
            <person name="Wu X."/>
            <person name="de Brujin I."/>
            <person name="Lundin D."/>
            <person name="Andersson A."/>
            <person name="Bertilsson S."/>
            <person name="Dopson M."/>
        </authorList>
    </citation>
    <scope>NUCLEOTIDE SEQUENCE</scope>
    <source>
        <strain evidence="2">MM415B02644</strain>
    </source>
</reference>
<sequence>MAGDWIKVENVTPDKPEVFAIAEHLGIDPDAVLGKLIRIWVWADQQTYSGNAATVTLALLDRVAGVNGFGKSLLEAGWLRQQKRGLVFPNFDRHNGQSAKQRGLTARRVAKTRAKKANDPIVTSALAREEKRREEKKEKKEKKEAPPKAAVSVAFDPLKTELPPQLDTPCFRSVWSEWARHRIEIKAKLTPTSVKQQLAEFAEWGERRAIAAIRHTIKKGWRGIREPDGSDGKPATPAPAPLPILGRPT</sequence>
<dbReference type="AlphaFoldDB" id="A0A6M3L5Y7"/>
<name>A0A6M3L5Y7_9ZZZZ</name>
<proteinExistence type="predicted"/>
<feature type="region of interest" description="Disordered" evidence="1">
    <location>
        <begin position="126"/>
        <end position="156"/>
    </location>
</feature>
<accession>A0A6M3L5Y7</accession>
<dbReference type="EMBL" id="MT142812">
    <property type="protein sequence ID" value="QJA88921.1"/>
    <property type="molecule type" value="Genomic_DNA"/>
</dbReference>
<organism evidence="2">
    <name type="scientific">viral metagenome</name>
    <dbReference type="NCBI Taxonomy" id="1070528"/>
    <lineage>
        <taxon>unclassified sequences</taxon>
        <taxon>metagenomes</taxon>
        <taxon>organismal metagenomes</taxon>
    </lineage>
</organism>
<evidence type="ECO:0000313" key="2">
    <source>
        <dbReference type="EMBL" id="QJA88921.1"/>
    </source>
</evidence>
<feature type="compositionally biased region" description="Basic and acidic residues" evidence="1">
    <location>
        <begin position="127"/>
        <end position="146"/>
    </location>
</feature>
<gene>
    <name evidence="2" type="ORF">MM415B02644_0006</name>
</gene>
<feature type="region of interest" description="Disordered" evidence="1">
    <location>
        <begin position="221"/>
        <end position="249"/>
    </location>
</feature>
<evidence type="ECO:0000256" key="1">
    <source>
        <dbReference type="SAM" id="MobiDB-lite"/>
    </source>
</evidence>